<dbReference type="Proteomes" id="UP001210865">
    <property type="component" value="Chromosome"/>
</dbReference>
<reference evidence="1 2" key="1">
    <citation type="submission" date="2022-12" db="EMBL/GenBank/DDBJ databases">
        <title>Sphingomonas abieness sp. nov., an endophytic bacterium isolated from Abies koreana.</title>
        <authorList>
            <person name="Jiang L."/>
            <person name="Lee J."/>
        </authorList>
    </citation>
    <scope>NUCLEOTIDE SEQUENCE [LARGE SCALE GENOMIC DNA]</scope>
    <source>
        <strain evidence="2">PAMB 00755</strain>
    </source>
</reference>
<dbReference type="InterPro" id="IPR027599">
    <property type="entry name" value="PqqD-rel_X"/>
</dbReference>
<protein>
    <submittedName>
        <fullName evidence="1">HPr-rel-A system PqqD family peptide chaperone</fullName>
    </submittedName>
</protein>
<evidence type="ECO:0000313" key="1">
    <source>
        <dbReference type="EMBL" id="WBO21225.1"/>
    </source>
</evidence>
<dbReference type="RefSeq" id="WP_270075874.1">
    <property type="nucleotide sequence ID" value="NZ_CP115174.1"/>
</dbReference>
<accession>A0ABY7NKA1</accession>
<gene>
    <name evidence="1" type="ORF">PBT88_13585</name>
</gene>
<keyword evidence="2" id="KW-1185">Reference proteome</keyword>
<dbReference type="EMBL" id="CP115174">
    <property type="protein sequence ID" value="WBO21225.1"/>
    <property type="molecule type" value="Genomic_DNA"/>
</dbReference>
<dbReference type="NCBIfam" id="TIGR04353">
    <property type="entry name" value="PqqD_rel_X"/>
    <property type="match status" value="1"/>
</dbReference>
<name>A0ABY7NKA1_9SPHN</name>
<evidence type="ECO:0000313" key="2">
    <source>
        <dbReference type="Proteomes" id="UP001210865"/>
    </source>
</evidence>
<proteinExistence type="predicted"/>
<organism evidence="1 2">
    <name type="scientific">Sphingomonas abietis</name>
    <dbReference type="NCBI Taxonomy" id="3012344"/>
    <lineage>
        <taxon>Bacteria</taxon>
        <taxon>Pseudomonadati</taxon>
        <taxon>Pseudomonadota</taxon>
        <taxon>Alphaproteobacteria</taxon>
        <taxon>Sphingomonadales</taxon>
        <taxon>Sphingomonadaceae</taxon>
        <taxon>Sphingomonas</taxon>
    </lineage>
</organism>
<sequence>MIYAADPPAARSLVALDEMVAIFHRPSGTTHLLASPAPELLDALASGPCDAAGLLARLSERFDLVDSAIDAITARMDELVLAGLAWRT</sequence>